<keyword evidence="5 8" id="KW-1133">Transmembrane helix</keyword>
<evidence type="ECO:0000256" key="5">
    <source>
        <dbReference type="ARBA" id="ARBA00022989"/>
    </source>
</evidence>
<dbReference type="InterPro" id="IPR004837">
    <property type="entry name" value="NaCa_Exmemb"/>
</dbReference>
<keyword evidence="11" id="KW-1185">Reference proteome</keyword>
<sequence>MRIAIILIPTYPHAYYHTHFSLHDHCDGSPYLLLRSFSAVSASDSCDQIYGFTPCTTTIVGNLFLIPVYGYLMFLAATYLFPGSELLLELLGLGLVGGVLLPILGTLPDAILILVSGLFGSTETAQSQVSIGMELFAGSIVMLLTIIWGTCVIVGKCDLQYSVAKDS</sequence>
<evidence type="ECO:0000313" key="10">
    <source>
        <dbReference type="EMBL" id="WJZ95934.1"/>
    </source>
</evidence>
<dbReference type="EMBL" id="CP126657">
    <property type="protein sequence ID" value="WJZ95934.1"/>
    <property type="molecule type" value="Genomic_DNA"/>
</dbReference>
<evidence type="ECO:0000256" key="3">
    <source>
        <dbReference type="ARBA" id="ARBA00022449"/>
    </source>
</evidence>
<gene>
    <name evidence="10" type="ORF">VitviT2T_014665</name>
</gene>
<organism evidence="10 11">
    <name type="scientific">Vitis vinifera</name>
    <name type="common">Grape</name>
    <dbReference type="NCBI Taxonomy" id="29760"/>
    <lineage>
        <taxon>Eukaryota</taxon>
        <taxon>Viridiplantae</taxon>
        <taxon>Streptophyta</taxon>
        <taxon>Embryophyta</taxon>
        <taxon>Tracheophyta</taxon>
        <taxon>Spermatophyta</taxon>
        <taxon>Magnoliopsida</taxon>
        <taxon>eudicotyledons</taxon>
        <taxon>Gunneridae</taxon>
        <taxon>Pentapetalae</taxon>
        <taxon>rosids</taxon>
        <taxon>Vitales</taxon>
        <taxon>Vitaceae</taxon>
        <taxon>Viteae</taxon>
        <taxon>Vitis</taxon>
    </lineage>
</organism>
<name>A0ABY9CN27_VITVI</name>
<feature type="transmembrane region" description="Helical" evidence="8">
    <location>
        <begin position="59"/>
        <end position="81"/>
    </location>
</feature>
<keyword evidence="2" id="KW-0813">Transport</keyword>
<evidence type="ECO:0000256" key="8">
    <source>
        <dbReference type="SAM" id="Phobius"/>
    </source>
</evidence>
<keyword evidence="7 8" id="KW-0472">Membrane</keyword>
<protein>
    <recommendedName>
        <fullName evidence="9">Sodium/calcium exchanger membrane region domain-containing protein</fullName>
    </recommendedName>
</protein>
<evidence type="ECO:0000259" key="9">
    <source>
        <dbReference type="Pfam" id="PF01699"/>
    </source>
</evidence>
<evidence type="ECO:0000256" key="1">
    <source>
        <dbReference type="ARBA" id="ARBA00004127"/>
    </source>
</evidence>
<dbReference type="PANTHER" id="PTHR31503:SF36">
    <property type="entry name" value="SODIUM_CALCIUM EXCHANGER MEMBRANE REGION DOMAIN-CONTAINING PROTEIN"/>
    <property type="match status" value="1"/>
</dbReference>
<feature type="domain" description="Sodium/calcium exchanger membrane region" evidence="9">
    <location>
        <begin position="67"/>
        <end position="156"/>
    </location>
</feature>
<feature type="transmembrane region" description="Helical" evidence="8">
    <location>
        <begin position="93"/>
        <end position="115"/>
    </location>
</feature>
<dbReference type="Pfam" id="PF01699">
    <property type="entry name" value="Na_Ca_ex"/>
    <property type="match status" value="1"/>
</dbReference>
<proteinExistence type="predicted"/>
<dbReference type="InterPro" id="IPR004713">
    <property type="entry name" value="CaH_exchang"/>
</dbReference>
<keyword evidence="3" id="KW-0050">Antiport</keyword>
<keyword evidence="6" id="KW-0406">Ion transport</keyword>
<feature type="transmembrane region" description="Helical" evidence="8">
    <location>
        <begin position="135"/>
        <end position="155"/>
    </location>
</feature>
<evidence type="ECO:0000313" key="11">
    <source>
        <dbReference type="Proteomes" id="UP001227230"/>
    </source>
</evidence>
<evidence type="ECO:0000256" key="2">
    <source>
        <dbReference type="ARBA" id="ARBA00022448"/>
    </source>
</evidence>
<keyword evidence="4 8" id="KW-0812">Transmembrane</keyword>
<evidence type="ECO:0000256" key="4">
    <source>
        <dbReference type="ARBA" id="ARBA00022692"/>
    </source>
</evidence>
<dbReference type="Proteomes" id="UP001227230">
    <property type="component" value="Chromosome 10"/>
</dbReference>
<accession>A0ABY9CN27</accession>
<evidence type="ECO:0000256" key="7">
    <source>
        <dbReference type="ARBA" id="ARBA00023136"/>
    </source>
</evidence>
<evidence type="ECO:0000256" key="6">
    <source>
        <dbReference type="ARBA" id="ARBA00023065"/>
    </source>
</evidence>
<reference evidence="10 11" key="1">
    <citation type="journal article" date="2023" name="Hortic Res">
        <title>The complete reference genome for grapevine (Vitis vinifera L.) genetics and breeding.</title>
        <authorList>
            <person name="Shi X."/>
            <person name="Cao S."/>
            <person name="Wang X."/>
            <person name="Huang S."/>
            <person name="Wang Y."/>
            <person name="Liu Z."/>
            <person name="Liu W."/>
            <person name="Leng X."/>
            <person name="Peng Y."/>
            <person name="Wang N."/>
            <person name="Wang Y."/>
            <person name="Ma Z."/>
            <person name="Xu X."/>
            <person name="Zhang F."/>
            <person name="Xue H."/>
            <person name="Zhong H."/>
            <person name="Wang Y."/>
            <person name="Zhang K."/>
            <person name="Velt A."/>
            <person name="Avia K."/>
            <person name="Holtgrawe D."/>
            <person name="Grimplet J."/>
            <person name="Matus J.T."/>
            <person name="Ware D."/>
            <person name="Wu X."/>
            <person name="Wang H."/>
            <person name="Liu C."/>
            <person name="Fang Y."/>
            <person name="Rustenholz C."/>
            <person name="Cheng Z."/>
            <person name="Xiao H."/>
            <person name="Zhou Y."/>
        </authorList>
    </citation>
    <scope>NUCLEOTIDE SEQUENCE [LARGE SCALE GENOMIC DNA]</scope>
    <source>
        <strain evidence="11">cv. Pinot noir / PN40024</strain>
        <tissue evidence="10">Leaf</tissue>
    </source>
</reference>
<comment type="subcellular location">
    <subcellularLocation>
        <location evidence="1">Endomembrane system</location>
        <topology evidence="1">Multi-pass membrane protein</topology>
    </subcellularLocation>
</comment>
<dbReference type="PANTHER" id="PTHR31503">
    <property type="entry name" value="VACUOLAR CALCIUM ION TRANSPORTER"/>
    <property type="match status" value="1"/>
</dbReference>